<evidence type="ECO:0000313" key="8">
    <source>
        <dbReference type="Proteomes" id="UP001210925"/>
    </source>
</evidence>
<evidence type="ECO:0000256" key="1">
    <source>
        <dbReference type="ARBA" id="ARBA00005854"/>
    </source>
</evidence>
<comment type="caution">
    <text evidence="7">The sequence shown here is derived from an EMBL/GenBank/DDBJ whole genome shotgun (WGS) entry which is preliminary data.</text>
</comment>
<dbReference type="AlphaFoldDB" id="A0AAD5Y6P3"/>
<evidence type="ECO:0000256" key="2">
    <source>
        <dbReference type="ARBA" id="ARBA00023002"/>
    </source>
</evidence>
<dbReference type="FunFam" id="3.40.50.720:FF:000041">
    <property type="entry name" value="D-3-phosphoglycerate dehydrogenase"/>
    <property type="match status" value="1"/>
</dbReference>
<dbReference type="InterPro" id="IPR058205">
    <property type="entry name" value="D-LDH-like"/>
</dbReference>
<sequence>MQKVRSVNFRLIGNLKCRNSEWNRVSPRLYSTKKNVIALFDAKPFDYKYMDELSEKFKELNYEIQYIPARLLPETVSLAQNAKIVVPMVNDKLDQQVIERLKSYGTEMIAIKAAGFNNVDLQTCDRIGISVTRVPAYSPYAVAELAITLIMSLNRKIPQTYNKTKIGDFRLTNAMIGFDMHGKTVGVIGTGKIGKIMCNILQGFGCKVLGYDLWKDKELLQRPNFKYVELDELYARSDIISLHSPLLPSTEHLINKNAISKMKKGVMIINTSRGGLIDTHDLIDGLKEGKVGYAGLDVYEGEGEYFFNNWSEQVINDDVLSRLLSFNNVIVTSHQAFYTHEALQNIFQTTLANITEFANGKRMDQLTNSLNFMNKK</sequence>
<dbReference type="PROSITE" id="PS00670">
    <property type="entry name" value="D_2_HYDROXYACID_DH_2"/>
    <property type="match status" value="1"/>
</dbReference>
<name>A0AAD5Y6P3_9FUNG</name>
<dbReference type="EMBL" id="JADGKB010000069">
    <property type="protein sequence ID" value="KAJ3255266.1"/>
    <property type="molecule type" value="Genomic_DNA"/>
</dbReference>
<accession>A0AAD5Y6P3</accession>
<proteinExistence type="inferred from homology"/>
<keyword evidence="2 4" id="KW-0560">Oxidoreductase</keyword>
<evidence type="ECO:0000256" key="3">
    <source>
        <dbReference type="ARBA" id="ARBA00023027"/>
    </source>
</evidence>
<dbReference type="GO" id="GO:0004617">
    <property type="term" value="F:phosphoglycerate dehydrogenase activity"/>
    <property type="evidence" value="ECO:0007669"/>
    <property type="project" value="UniProtKB-ARBA"/>
</dbReference>
<evidence type="ECO:0000259" key="5">
    <source>
        <dbReference type="Pfam" id="PF00389"/>
    </source>
</evidence>
<dbReference type="PROSITE" id="PS00065">
    <property type="entry name" value="D_2_HYDROXYACID_DH_1"/>
    <property type="match status" value="1"/>
</dbReference>
<dbReference type="PANTHER" id="PTHR43026">
    <property type="entry name" value="2-HYDROXYACID DEHYDROGENASE HOMOLOG 1-RELATED"/>
    <property type="match status" value="1"/>
</dbReference>
<dbReference type="Pfam" id="PF00389">
    <property type="entry name" value="2-Hacid_dh"/>
    <property type="match status" value="1"/>
</dbReference>
<dbReference type="PANTHER" id="PTHR43026:SF1">
    <property type="entry name" value="2-HYDROXYACID DEHYDROGENASE HOMOLOG 1-RELATED"/>
    <property type="match status" value="1"/>
</dbReference>
<dbReference type="GO" id="GO:0051287">
    <property type="term" value="F:NAD binding"/>
    <property type="evidence" value="ECO:0007669"/>
    <property type="project" value="InterPro"/>
</dbReference>
<feature type="domain" description="D-isomer specific 2-hydroxyacid dehydrogenase NAD-binding" evidence="6">
    <location>
        <begin position="147"/>
        <end position="336"/>
    </location>
</feature>
<feature type="domain" description="D-isomer specific 2-hydroxyacid dehydrogenase catalytic" evidence="5">
    <location>
        <begin position="52"/>
        <end position="366"/>
    </location>
</feature>
<dbReference type="Gene3D" id="3.40.50.720">
    <property type="entry name" value="NAD(P)-binding Rossmann-like Domain"/>
    <property type="match status" value="2"/>
</dbReference>
<organism evidence="7 8">
    <name type="scientific">Boothiomyces macroporosus</name>
    <dbReference type="NCBI Taxonomy" id="261099"/>
    <lineage>
        <taxon>Eukaryota</taxon>
        <taxon>Fungi</taxon>
        <taxon>Fungi incertae sedis</taxon>
        <taxon>Chytridiomycota</taxon>
        <taxon>Chytridiomycota incertae sedis</taxon>
        <taxon>Chytridiomycetes</taxon>
        <taxon>Rhizophydiales</taxon>
        <taxon>Terramycetaceae</taxon>
        <taxon>Boothiomyces</taxon>
    </lineage>
</organism>
<dbReference type="InterPro" id="IPR029753">
    <property type="entry name" value="D-isomer_DH_CS"/>
</dbReference>
<dbReference type="GO" id="GO:0006564">
    <property type="term" value="P:L-serine biosynthetic process"/>
    <property type="evidence" value="ECO:0007669"/>
    <property type="project" value="UniProtKB-ARBA"/>
</dbReference>
<keyword evidence="3" id="KW-0520">NAD</keyword>
<evidence type="ECO:0000256" key="4">
    <source>
        <dbReference type="RuleBase" id="RU003719"/>
    </source>
</evidence>
<dbReference type="Proteomes" id="UP001210925">
    <property type="component" value="Unassembled WGS sequence"/>
</dbReference>
<dbReference type="SUPFAM" id="SSF52283">
    <property type="entry name" value="Formate/glycerate dehydrogenase catalytic domain-like"/>
    <property type="match status" value="1"/>
</dbReference>
<dbReference type="InterPro" id="IPR036291">
    <property type="entry name" value="NAD(P)-bd_dom_sf"/>
</dbReference>
<dbReference type="PROSITE" id="PS00671">
    <property type="entry name" value="D_2_HYDROXYACID_DH_3"/>
    <property type="match status" value="1"/>
</dbReference>
<keyword evidence="8" id="KW-1185">Reference proteome</keyword>
<dbReference type="InterPro" id="IPR006140">
    <property type="entry name" value="D-isomer_DH_NAD-bd"/>
</dbReference>
<dbReference type="Pfam" id="PF02826">
    <property type="entry name" value="2-Hacid_dh_C"/>
    <property type="match status" value="1"/>
</dbReference>
<dbReference type="GO" id="GO:0047545">
    <property type="term" value="F:(S)-2-hydroxyglutarate dehydrogenase activity"/>
    <property type="evidence" value="ECO:0007669"/>
    <property type="project" value="UniProtKB-ARBA"/>
</dbReference>
<evidence type="ECO:0008006" key="9">
    <source>
        <dbReference type="Google" id="ProtNLM"/>
    </source>
</evidence>
<dbReference type="InterPro" id="IPR006139">
    <property type="entry name" value="D-isomer_2_OHA_DH_cat_dom"/>
</dbReference>
<evidence type="ECO:0000313" key="7">
    <source>
        <dbReference type="EMBL" id="KAJ3255266.1"/>
    </source>
</evidence>
<dbReference type="CDD" id="cd12183">
    <property type="entry name" value="LDH_like_2"/>
    <property type="match status" value="1"/>
</dbReference>
<reference evidence="7" key="1">
    <citation type="submission" date="2020-05" db="EMBL/GenBank/DDBJ databases">
        <title>Phylogenomic resolution of chytrid fungi.</title>
        <authorList>
            <person name="Stajich J.E."/>
            <person name="Amses K."/>
            <person name="Simmons R."/>
            <person name="Seto K."/>
            <person name="Myers J."/>
            <person name="Bonds A."/>
            <person name="Quandt C.A."/>
            <person name="Barry K."/>
            <person name="Liu P."/>
            <person name="Grigoriev I."/>
            <person name="Longcore J.E."/>
            <person name="James T.Y."/>
        </authorList>
    </citation>
    <scope>NUCLEOTIDE SEQUENCE</scope>
    <source>
        <strain evidence="7">PLAUS21</strain>
    </source>
</reference>
<dbReference type="InterPro" id="IPR029752">
    <property type="entry name" value="D-isomer_DH_CS1"/>
</dbReference>
<evidence type="ECO:0000259" key="6">
    <source>
        <dbReference type="Pfam" id="PF02826"/>
    </source>
</evidence>
<gene>
    <name evidence="7" type="ORF">HK103_006402</name>
</gene>
<protein>
    <recommendedName>
        <fullName evidence="9">D-lactate dehydrogenase</fullName>
    </recommendedName>
</protein>
<dbReference type="SUPFAM" id="SSF51735">
    <property type="entry name" value="NAD(P)-binding Rossmann-fold domains"/>
    <property type="match status" value="1"/>
</dbReference>
<comment type="similarity">
    <text evidence="1 4">Belongs to the D-isomer specific 2-hydroxyacid dehydrogenase family.</text>
</comment>